<evidence type="ECO:0000313" key="1">
    <source>
        <dbReference type="EMBL" id="EJF54169.1"/>
    </source>
</evidence>
<organism evidence="1 2">
    <name type="scientific">Saprospira grandis DSM 2844</name>
    <dbReference type="NCBI Taxonomy" id="694433"/>
    <lineage>
        <taxon>Bacteria</taxon>
        <taxon>Pseudomonadati</taxon>
        <taxon>Bacteroidota</taxon>
        <taxon>Saprospiria</taxon>
        <taxon>Saprospirales</taxon>
        <taxon>Saprospiraceae</taxon>
        <taxon>Saprospira</taxon>
    </lineage>
</organism>
<dbReference type="AlphaFoldDB" id="J0P316"/>
<accession>J0P316</accession>
<gene>
    <name evidence="1" type="ORF">SapgrDRAFT_2510</name>
</gene>
<name>J0P316_9BACT</name>
<dbReference type="HOGENOM" id="CLU_959400_0_0_10"/>
<sequence length="290" mass="34118">MKKTDFKVLEFEGIDDNIFKHLLDSYLQEGANGHFLSVKFENEDFEFIIGFDGRMPSYMSVVDAARLGLNGFWGVFPDQCKGWNVIYYSKKSLYIEYLRGLSEDFIIFDKENLVHYSLHLDDQTIDLVTEWPPILKIINKRKLPLEVGGNNEFSPFKFKGFDSRFFGEVRCTYVEQDQEKSFKVHFVNEKYKFIIEFPGKPIAPRIIDNEFVSFVRRSPLKIDEALTAQYLIFYTKDSDYLHENRFGFKTVLSEEEYEDLTHYALYFENKVIDVLSYAQPNFSIGLRGQL</sequence>
<evidence type="ECO:0000313" key="2">
    <source>
        <dbReference type="Proteomes" id="UP000005113"/>
    </source>
</evidence>
<dbReference type="RefSeq" id="WP_002659901.1">
    <property type="nucleotide sequence ID" value="NZ_JH719942.1"/>
</dbReference>
<dbReference type="Proteomes" id="UP000005113">
    <property type="component" value="Unassembled WGS sequence"/>
</dbReference>
<protein>
    <submittedName>
        <fullName evidence="1">Uncharacterized protein</fullName>
    </submittedName>
</protein>
<dbReference type="EMBL" id="JH719942">
    <property type="protein sequence ID" value="EJF54169.1"/>
    <property type="molecule type" value="Genomic_DNA"/>
</dbReference>
<proteinExistence type="predicted"/>
<reference evidence="2" key="1">
    <citation type="journal article" date="2012" name="Stand. Genomic Sci.">
        <title>Permanent draft genome sequence of the gliding predator Saprospira grandis strain Sa g1 (= HR1).</title>
        <authorList>
            <person name="Mavromatis K."/>
            <person name="Chertkov O."/>
            <person name="Lapidus A."/>
            <person name="Nolan M."/>
            <person name="Lucas S."/>
            <person name="Tice H."/>
            <person name="Del Rio T.G."/>
            <person name="Cheng J.F."/>
            <person name="Han C."/>
            <person name="Tapia R."/>
            <person name="Bruce D."/>
            <person name="Goodwin L.A."/>
            <person name="Pitluck S."/>
            <person name="Huntemann M."/>
            <person name="Liolios K."/>
            <person name="Pagani I."/>
            <person name="Ivanova N."/>
            <person name="Mikhailova N."/>
            <person name="Pati A."/>
            <person name="Chen A."/>
            <person name="Palaniappan K."/>
            <person name="Land M."/>
            <person name="Brambilla E.M."/>
            <person name="Rohde M."/>
            <person name="Spring S."/>
            <person name="Goker M."/>
            <person name="Detter J.C."/>
            <person name="Bristow J."/>
            <person name="Eisen J.A."/>
            <person name="Markowitz V."/>
            <person name="Hugenholtz P."/>
            <person name="Kyrpides N.C."/>
            <person name="Klenk H.P."/>
            <person name="Woyke T."/>
        </authorList>
    </citation>
    <scope>NUCLEOTIDE SEQUENCE [LARGE SCALE GENOMIC DNA]</scope>
    <source>
        <strain evidence="2">DSM 2844</strain>
    </source>
</reference>